<dbReference type="Proteomes" id="UP000291343">
    <property type="component" value="Unassembled WGS sequence"/>
</dbReference>
<feature type="compositionally biased region" description="Basic and acidic residues" evidence="1">
    <location>
        <begin position="136"/>
        <end position="149"/>
    </location>
</feature>
<dbReference type="InParanoid" id="A0A482WTK3"/>
<comment type="caution">
    <text evidence="2">The sequence shown here is derived from an EMBL/GenBank/DDBJ whole genome shotgun (WGS) entry which is preliminary data.</text>
</comment>
<feature type="compositionally biased region" description="Basic and acidic residues" evidence="1">
    <location>
        <begin position="91"/>
        <end position="113"/>
    </location>
</feature>
<dbReference type="EMBL" id="QKKF02025763">
    <property type="protein sequence ID" value="RZF36798.1"/>
    <property type="molecule type" value="Genomic_DNA"/>
</dbReference>
<accession>A0A482WTK3</accession>
<sequence length="164" mass="19590">MTTGLESWWVPSAPDTHNVPAYRIIVVEPDWRIWQSYSMLNDVNMKLQGSYNTPFQVLDKINSVKLKLSYAERKQKKLSVIKRQEQEEERQEEKREEEKTKKREKRESKKNIEGAEEEDRTEGEEEEMEGWTARGGEGEAKGYGRQKREKDKRREKKKKEKKIE</sequence>
<evidence type="ECO:0000313" key="2">
    <source>
        <dbReference type="EMBL" id="RZF36798.1"/>
    </source>
</evidence>
<dbReference type="AlphaFoldDB" id="A0A482WTK3"/>
<protein>
    <submittedName>
        <fullName evidence="2">Uncharacterized protein</fullName>
    </submittedName>
</protein>
<name>A0A482WTK3_LAOST</name>
<keyword evidence="3" id="KW-1185">Reference proteome</keyword>
<gene>
    <name evidence="2" type="ORF">LSTR_LSTR017689</name>
</gene>
<feature type="compositionally biased region" description="Acidic residues" evidence="1">
    <location>
        <begin position="114"/>
        <end position="129"/>
    </location>
</feature>
<reference evidence="2 3" key="1">
    <citation type="journal article" date="2017" name="Gigascience">
        <title>Genome sequence of the small brown planthopper, Laodelphax striatellus.</title>
        <authorList>
            <person name="Zhu J."/>
            <person name="Jiang F."/>
            <person name="Wang X."/>
            <person name="Yang P."/>
            <person name="Bao Y."/>
            <person name="Zhao W."/>
            <person name="Wang W."/>
            <person name="Lu H."/>
            <person name="Wang Q."/>
            <person name="Cui N."/>
            <person name="Li J."/>
            <person name="Chen X."/>
            <person name="Luo L."/>
            <person name="Yu J."/>
            <person name="Kang L."/>
            <person name="Cui F."/>
        </authorList>
    </citation>
    <scope>NUCLEOTIDE SEQUENCE [LARGE SCALE GENOMIC DNA]</scope>
    <source>
        <strain evidence="2">Lst14</strain>
    </source>
</reference>
<evidence type="ECO:0000256" key="1">
    <source>
        <dbReference type="SAM" id="MobiDB-lite"/>
    </source>
</evidence>
<evidence type="ECO:0000313" key="3">
    <source>
        <dbReference type="Proteomes" id="UP000291343"/>
    </source>
</evidence>
<organism evidence="2 3">
    <name type="scientific">Laodelphax striatellus</name>
    <name type="common">Small brown planthopper</name>
    <name type="synonym">Delphax striatella</name>
    <dbReference type="NCBI Taxonomy" id="195883"/>
    <lineage>
        <taxon>Eukaryota</taxon>
        <taxon>Metazoa</taxon>
        <taxon>Ecdysozoa</taxon>
        <taxon>Arthropoda</taxon>
        <taxon>Hexapoda</taxon>
        <taxon>Insecta</taxon>
        <taxon>Pterygota</taxon>
        <taxon>Neoptera</taxon>
        <taxon>Paraneoptera</taxon>
        <taxon>Hemiptera</taxon>
        <taxon>Auchenorrhyncha</taxon>
        <taxon>Fulgoroidea</taxon>
        <taxon>Delphacidae</taxon>
        <taxon>Criomorphinae</taxon>
        <taxon>Laodelphax</taxon>
    </lineage>
</organism>
<proteinExistence type="predicted"/>
<dbReference type="OrthoDB" id="10610677at2759"/>
<feature type="compositionally biased region" description="Basic residues" evidence="1">
    <location>
        <begin position="150"/>
        <end position="164"/>
    </location>
</feature>
<feature type="region of interest" description="Disordered" evidence="1">
    <location>
        <begin position="76"/>
        <end position="164"/>
    </location>
</feature>